<dbReference type="Pfam" id="PF12796">
    <property type="entry name" value="Ank_2"/>
    <property type="match status" value="2"/>
</dbReference>
<dbReference type="InterPro" id="IPR002110">
    <property type="entry name" value="Ankyrin_rpt"/>
</dbReference>
<dbReference type="AlphaFoldDB" id="A0A8C4RWM8"/>
<dbReference type="Gene3D" id="1.25.40.20">
    <property type="entry name" value="Ankyrin repeat-containing domain"/>
    <property type="match status" value="1"/>
</dbReference>
<keyword evidence="2 3" id="KW-0040">ANK repeat</keyword>
<gene>
    <name evidence="4" type="primary">ANKRD10</name>
    <name evidence="4" type="synonym">ankrd10b</name>
</gene>
<keyword evidence="1" id="KW-0677">Repeat</keyword>
<feature type="repeat" description="ANK" evidence="3">
    <location>
        <begin position="121"/>
        <end position="153"/>
    </location>
</feature>
<dbReference type="PANTHER" id="PTHR24201">
    <property type="entry name" value="ANK_REP_REGION DOMAIN-CONTAINING PROTEIN"/>
    <property type="match status" value="1"/>
</dbReference>
<dbReference type="Ensembl" id="ENSECRT00000008033.1">
    <property type="protein sequence ID" value="ENSECRP00000007907.1"/>
    <property type="gene ID" value="ENSECRG00000005279.1"/>
</dbReference>
<reference evidence="4" key="3">
    <citation type="submission" date="2025-09" db="UniProtKB">
        <authorList>
            <consortium name="Ensembl"/>
        </authorList>
    </citation>
    <scope>IDENTIFICATION</scope>
</reference>
<protein>
    <submittedName>
        <fullName evidence="4">Ankyrin repeat domain 10a</fullName>
    </submittedName>
</protein>
<keyword evidence="5" id="KW-1185">Reference proteome</keyword>
<evidence type="ECO:0000256" key="1">
    <source>
        <dbReference type="ARBA" id="ARBA00022737"/>
    </source>
</evidence>
<dbReference type="Proteomes" id="UP000694620">
    <property type="component" value="Chromosome 4"/>
</dbReference>
<feature type="repeat" description="ANK" evidence="3">
    <location>
        <begin position="88"/>
        <end position="120"/>
    </location>
</feature>
<sequence length="397" mass="42768">MMSVCLESGFSSEEVLSVRFPLHRACRDGDVGALCALLQRCETRADLSAEDSFYGWTPIHWAAHFGKLECVMRLVQVGTGINTMTTRFAQTPAHIAAFGGHPECLLWLVQTGADINRQDYVGETPIHKAARAGSVDCVKILLKYGAKADLRNASGLTAADLAHAQGFQECAEVLSNVQNQLNQLNGFITNGVLNGIHSESRTNFTGGPRKRSLEYPESNLVKKARTDADREMSLMYRNGEDELEAMHTDSDPANSSGAQVAGVVSYKTYLGKALENGFLANGVLFEAGSNSNEAKQGADIPLVVDNGWTNSAGESHGADMCGSLHLGGSPSSCVPQRPTWVPSDLADTLHYGHFHGFGDTAESIPEASSLDEHCTSIKAEQRYDNAVYSALHMFHGS</sequence>
<dbReference type="PROSITE" id="PS50297">
    <property type="entry name" value="ANK_REP_REGION"/>
    <property type="match status" value="3"/>
</dbReference>
<evidence type="ECO:0000313" key="4">
    <source>
        <dbReference type="Ensembl" id="ENSECRP00000007907.1"/>
    </source>
</evidence>
<organism evidence="4 5">
    <name type="scientific">Erpetoichthys calabaricus</name>
    <name type="common">Rope fish</name>
    <name type="synonym">Calamoichthys calabaricus</name>
    <dbReference type="NCBI Taxonomy" id="27687"/>
    <lineage>
        <taxon>Eukaryota</taxon>
        <taxon>Metazoa</taxon>
        <taxon>Chordata</taxon>
        <taxon>Craniata</taxon>
        <taxon>Vertebrata</taxon>
        <taxon>Euteleostomi</taxon>
        <taxon>Actinopterygii</taxon>
        <taxon>Polypteriformes</taxon>
        <taxon>Polypteridae</taxon>
        <taxon>Erpetoichthys</taxon>
    </lineage>
</organism>
<dbReference type="PROSITE" id="PS50088">
    <property type="entry name" value="ANK_REPEAT"/>
    <property type="match status" value="3"/>
</dbReference>
<dbReference type="InterPro" id="IPR036770">
    <property type="entry name" value="Ankyrin_rpt-contain_sf"/>
</dbReference>
<dbReference type="SUPFAM" id="SSF48403">
    <property type="entry name" value="Ankyrin repeat"/>
    <property type="match status" value="1"/>
</dbReference>
<dbReference type="InterPro" id="IPR050776">
    <property type="entry name" value="Ank_Repeat/CDKN_Inhibitor"/>
</dbReference>
<dbReference type="PANTHER" id="PTHR24201:SF12">
    <property type="entry name" value="ANKYRIN REPEAT DOMAIN 10"/>
    <property type="match status" value="1"/>
</dbReference>
<evidence type="ECO:0000313" key="5">
    <source>
        <dbReference type="Proteomes" id="UP000694620"/>
    </source>
</evidence>
<feature type="repeat" description="ANK" evidence="3">
    <location>
        <begin position="54"/>
        <end position="86"/>
    </location>
</feature>
<name>A0A8C4RWM8_ERPCA</name>
<proteinExistence type="predicted"/>
<evidence type="ECO:0000256" key="2">
    <source>
        <dbReference type="ARBA" id="ARBA00023043"/>
    </source>
</evidence>
<dbReference type="SMART" id="SM00248">
    <property type="entry name" value="ANK"/>
    <property type="match status" value="4"/>
</dbReference>
<dbReference type="GeneTree" id="ENSGT00940000156564"/>
<dbReference type="PRINTS" id="PR01415">
    <property type="entry name" value="ANKYRIN"/>
</dbReference>
<evidence type="ECO:0000256" key="3">
    <source>
        <dbReference type="PROSITE-ProRule" id="PRU00023"/>
    </source>
</evidence>
<accession>A0A8C4RWM8</accession>
<reference evidence="4" key="2">
    <citation type="submission" date="2025-08" db="UniProtKB">
        <authorList>
            <consortium name="Ensembl"/>
        </authorList>
    </citation>
    <scope>IDENTIFICATION</scope>
</reference>
<reference evidence="4" key="1">
    <citation type="submission" date="2021-06" db="EMBL/GenBank/DDBJ databases">
        <authorList>
            <consortium name="Wellcome Sanger Institute Data Sharing"/>
        </authorList>
    </citation>
    <scope>NUCLEOTIDE SEQUENCE [LARGE SCALE GENOMIC DNA]</scope>
</reference>